<protein>
    <recommendedName>
        <fullName evidence="8">VWFA domain-containing protein</fullName>
    </recommendedName>
</protein>
<dbReference type="InterPro" id="IPR050525">
    <property type="entry name" value="ECM_Assembly_Org"/>
</dbReference>
<dbReference type="GO" id="GO:0005615">
    <property type="term" value="C:extracellular space"/>
    <property type="evidence" value="ECO:0007669"/>
    <property type="project" value="TreeGrafter"/>
</dbReference>
<dbReference type="InParanoid" id="A0A672F6H9"/>
<name>A0A672F6H9_SALFA</name>
<organism evidence="9 10">
    <name type="scientific">Salarias fasciatus</name>
    <name type="common">Jewelled blenny</name>
    <name type="synonym">Blennius fasciatus</name>
    <dbReference type="NCBI Taxonomy" id="181472"/>
    <lineage>
        <taxon>Eukaryota</taxon>
        <taxon>Metazoa</taxon>
        <taxon>Chordata</taxon>
        <taxon>Craniata</taxon>
        <taxon>Vertebrata</taxon>
        <taxon>Euteleostomi</taxon>
        <taxon>Actinopterygii</taxon>
        <taxon>Neopterygii</taxon>
        <taxon>Teleostei</taxon>
        <taxon>Neoteleostei</taxon>
        <taxon>Acanthomorphata</taxon>
        <taxon>Ovalentaria</taxon>
        <taxon>Blenniimorphae</taxon>
        <taxon>Blenniiformes</taxon>
        <taxon>Blennioidei</taxon>
        <taxon>Blenniidae</taxon>
        <taxon>Salariinae</taxon>
        <taxon>Salarias</taxon>
    </lineage>
</organism>
<dbReference type="SUPFAM" id="SSF53300">
    <property type="entry name" value="vWA-like"/>
    <property type="match status" value="3"/>
</dbReference>
<dbReference type="Pfam" id="PF00092">
    <property type="entry name" value="VWA"/>
    <property type="match status" value="3"/>
</dbReference>
<dbReference type="SMART" id="SM00327">
    <property type="entry name" value="VWA"/>
    <property type="match status" value="3"/>
</dbReference>
<evidence type="ECO:0000259" key="8">
    <source>
        <dbReference type="PROSITE" id="PS50234"/>
    </source>
</evidence>
<keyword evidence="4" id="KW-0732">Signal</keyword>
<feature type="domain" description="VWFA" evidence="8">
    <location>
        <begin position="18"/>
        <end position="190"/>
    </location>
</feature>
<feature type="domain" description="VWFA" evidence="8">
    <location>
        <begin position="429"/>
        <end position="601"/>
    </location>
</feature>
<evidence type="ECO:0000256" key="6">
    <source>
        <dbReference type="ARBA" id="ARBA00022889"/>
    </source>
</evidence>
<dbReference type="GO" id="GO:0005581">
    <property type="term" value="C:collagen trimer"/>
    <property type="evidence" value="ECO:0007669"/>
    <property type="project" value="UniProtKB-KW"/>
</dbReference>
<dbReference type="PROSITE" id="PS50234">
    <property type="entry name" value="VWFA"/>
    <property type="match status" value="3"/>
</dbReference>
<dbReference type="GO" id="GO:0007155">
    <property type="term" value="P:cell adhesion"/>
    <property type="evidence" value="ECO:0007669"/>
    <property type="project" value="UniProtKB-KW"/>
</dbReference>
<dbReference type="OMA" id="TFQEAVC"/>
<reference evidence="9" key="3">
    <citation type="submission" date="2025-09" db="UniProtKB">
        <authorList>
            <consortium name="Ensembl"/>
        </authorList>
    </citation>
    <scope>IDENTIFICATION</scope>
</reference>
<feature type="domain" description="VWFA" evidence="8">
    <location>
        <begin position="251"/>
        <end position="423"/>
    </location>
</feature>
<evidence type="ECO:0000256" key="2">
    <source>
        <dbReference type="ARBA" id="ARBA00022525"/>
    </source>
</evidence>
<sequence>SCPSSYFSPVVRGAPGRDVVFLLDGSDGTRTGFPAMRDFVERVVQTLSVDDNKDRVSVVQYSRDPAVQFYLNTYPTKSQILDTVRGLRHKGGRPLNTGAALQYLRDNVFTASAGSRRLDGVPQLLILLNGGRSFDSVDAPASALKQLGVSTFAIGTRGSDSRELQRISQDPSRALAVSDFTDLPDVQQQLQTLVESVATDVLPGAPTAPGMLSSTTSPFLPMQLGRERAVSKYFHCFQSSLFHSADTAKRDIVFLLDGSDGSRNGFPAMREFVEREVEKLNVGDNKDRVSVVQYSRDAEVHFYLNTYNTKEDVVDSIRGLRHRGGRPLNTGAALQYVRDNVFTNSSGSRRTQGVPQMLILLTGGRSSDNVDSPASALKQQGIFVTGIGTRGSDSGELQKISYEPEYALSVSDFNDLPSVQEQLGAPGRDVVFLLDGSDGTRTGFPAMRDFVERVVQTLSVDDNKDRVSVVQYSRDPAVQFYLNTYPTKSQILDTVRGLRHKGGRPLNTGAALQYLRDNVFTASAGSRRLDGVPQLLILLNGGRSFDSVDAPASALKQLGVSTFAIGTRGSDSRELQRISQDPSRALAVSDFTDLPDVQQQLQTLVESVATDVLPGAPTAPGMLSSTADGRPEGLARCSLERSCEDESEYCPLS</sequence>
<dbReference type="Ensembl" id="ENSSFAT00005001101.1">
    <property type="protein sequence ID" value="ENSSFAP00005001052.1"/>
    <property type="gene ID" value="ENSSFAG00005000741.1"/>
</dbReference>
<reference evidence="9" key="2">
    <citation type="submission" date="2025-08" db="UniProtKB">
        <authorList>
            <consortium name="Ensembl"/>
        </authorList>
    </citation>
    <scope>IDENTIFICATION</scope>
</reference>
<evidence type="ECO:0000256" key="3">
    <source>
        <dbReference type="ARBA" id="ARBA00022530"/>
    </source>
</evidence>
<dbReference type="Proteomes" id="UP000472267">
    <property type="component" value="Chromosome 16"/>
</dbReference>
<dbReference type="AlphaFoldDB" id="A0A672F6H9"/>
<proteinExistence type="predicted"/>
<dbReference type="Gene3D" id="3.40.50.410">
    <property type="entry name" value="von Willebrand factor, type A domain"/>
    <property type="match status" value="3"/>
</dbReference>
<evidence type="ECO:0000313" key="10">
    <source>
        <dbReference type="Proteomes" id="UP000472267"/>
    </source>
</evidence>
<dbReference type="InterPro" id="IPR036465">
    <property type="entry name" value="vWFA_dom_sf"/>
</dbReference>
<evidence type="ECO:0000256" key="4">
    <source>
        <dbReference type="ARBA" id="ARBA00022729"/>
    </source>
</evidence>
<evidence type="ECO:0000256" key="5">
    <source>
        <dbReference type="ARBA" id="ARBA00022737"/>
    </source>
</evidence>
<keyword evidence="6" id="KW-0130">Cell adhesion</keyword>
<accession>A0A672F6H9</accession>
<keyword evidence="7" id="KW-0176">Collagen</keyword>
<dbReference type="InterPro" id="IPR002035">
    <property type="entry name" value="VWF_A"/>
</dbReference>
<dbReference type="PRINTS" id="PR00453">
    <property type="entry name" value="VWFADOMAIN"/>
</dbReference>
<comment type="subcellular location">
    <subcellularLocation>
        <location evidence="1">Secreted</location>
        <location evidence="1">Extracellular space</location>
        <location evidence="1">Extracellular matrix</location>
    </subcellularLocation>
</comment>
<evidence type="ECO:0000313" key="9">
    <source>
        <dbReference type="Ensembl" id="ENSSFAP00005001052.1"/>
    </source>
</evidence>
<dbReference type="FunFam" id="3.40.50.410:FF:000003">
    <property type="entry name" value="Collagen type VI alpha 3 chain"/>
    <property type="match status" value="3"/>
</dbReference>
<evidence type="ECO:0000256" key="7">
    <source>
        <dbReference type="ARBA" id="ARBA00023119"/>
    </source>
</evidence>
<keyword evidence="5" id="KW-0677">Repeat</keyword>
<keyword evidence="2" id="KW-0964">Secreted</keyword>
<reference evidence="9" key="1">
    <citation type="submission" date="2019-06" db="EMBL/GenBank/DDBJ databases">
        <authorList>
            <consortium name="Wellcome Sanger Institute Data Sharing"/>
        </authorList>
    </citation>
    <scope>NUCLEOTIDE SEQUENCE [LARGE SCALE GENOMIC DNA]</scope>
</reference>
<dbReference type="PANTHER" id="PTHR24020:SF13">
    <property type="entry name" value="COLLAGEN ALPHA-3(VI) CHAIN"/>
    <property type="match status" value="1"/>
</dbReference>
<keyword evidence="10" id="KW-1185">Reference proteome</keyword>
<dbReference type="PANTHER" id="PTHR24020">
    <property type="entry name" value="COLLAGEN ALPHA"/>
    <property type="match status" value="1"/>
</dbReference>
<evidence type="ECO:0000256" key="1">
    <source>
        <dbReference type="ARBA" id="ARBA00004498"/>
    </source>
</evidence>
<keyword evidence="3" id="KW-0272">Extracellular matrix</keyword>